<name>A0ABQ5KHA5_9EUKA</name>
<comment type="caution">
    <text evidence="2">The sequence shown here is derived from an EMBL/GenBank/DDBJ whole genome shotgun (WGS) entry which is preliminary data.</text>
</comment>
<evidence type="ECO:0000256" key="1">
    <source>
        <dbReference type="SAM" id="MobiDB-lite"/>
    </source>
</evidence>
<sequence>MSSFYGTLRSLDDILANVKRFAFSKKEGKQVHSICRQIANELNKQYQYELVTTHTEVTSDDLCLKPFPTSEEGKEESIKDYTSTPAMGRSDFTSFTSVKSSIRPLETVKTSIRPLETDSISEISSRLVRESKLKKPILKDITVKDCHAFIRDYDTYKTLGGISSEDTCVTGRAMTIWKMRTRSANPVNIRAFINDFLKPSSTGELIARLREAELKDPVTPEGLMGFAAEYKEILENARATELQRAEAIDMFTRKIPIPSVRNILLAGMRIHSVTSLDVALDIALEALKDARKTHHAPRSRKQSSGGGKRRRSTKTCNYCSKVGHDETECRKKMRDEAQKKQKGRNASSRHISIENEDDSMEARSVAANLRMPEREMHCYVEVAGKPVDVVTLADTGADCNLVHPTFFKKI</sequence>
<feature type="region of interest" description="Disordered" evidence="1">
    <location>
        <begin position="330"/>
        <end position="361"/>
    </location>
</feature>
<proteinExistence type="predicted"/>
<feature type="non-terminal residue" evidence="2">
    <location>
        <position position="410"/>
    </location>
</feature>
<reference evidence="2" key="1">
    <citation type="submission" date="2022-03" db="EMBL/GenBank/DDBJ databases">
        <title>Draft genome sequence of Aduncisulcus paluster, a free-living microaerophilic Fornicata.</title>
        <authorList>
            <person name="Yuyama I."/>
            <person name="Kume K."/>
            <person name="Tamura T."/>
            <person name="Inagaki Y."/>
            <person name="Hashimoto T."/>
        </authorList>
    </citation>
    <scope>NUCLEOTIDE SEQUENCE</scope>
    <source>
        <strain evidence="2">NY0171</strain>
    </source>
</reference>
<evidence type="ECO:0008006" key="4">
    <source>
        <dbReference type="Google" id="ProtNLM"/>
    </source>
</evidence>
<evidence type="ECO:0000313" key="2">
    <source>
        <dbReference type="EMBL" id="GKT31894.1"/>
    </source>
</evidence>
<gene>
    <name evidence="2" type="ORF">ADUPG1_006215</name>
</gene>
<protein>
    <recommendedName>
        <fullName evidence="4">Peptidase A2 domain-containing protein</fullName>
    </recommendedName>
</protein>
<dbReference type="InterPro" id="IPR036875">
    <property type="entry name" value="Znf_CCHC_sf"/>
</dbReference>
<organism evidence="2 3">
    <name type="scientific">Aduncisulcus paluster</name>
    <dbReference type="NCBI Taxonomy" id="2918883"/>
    <lineage>
        <taxon>Eukaryota</taxon>
        <taxon>Metamonada</taxon>
        <taxon>Carpediemonas-like organisms</taxon>
        <taxon>Aduncisulcus</taxon>
    </lineage>
</organism>
<dbReference type="SUPFAM" id="SSF57756">
    <property type="entry name" value="Retrovirus zinc finger-like domains"/>
    <property type="match status" value="1"/>
</dbReference>
<feature type="region of interest" description="Disordered" evidence="1">
    <location>
        <begin position="291"/>
        <end position="315"/>
    </location>
</feature>
<feature type="compositionally biased region" description="Basic and acidic residues" evidence="1">
    <location>
        <begin position="330"/>
        <end position="339"/>
    </location>
</feature>
<evidence type="ECO:0000313" key="3">
    <source>
        <dbReference type="Proteomes" id="UP001057375"/>
    </source>
</evidence>
<feature type="compositionally biased region" description="Basic residues" evidence="1">
    <location>
        <begin position="291"/>
        <end position="313"/>
    </location>
</feature>
<keyword evidence="3" id="KW-1185">Reference proteome</keyword>
<dbReference type="Proteomes" id="UP001057375">
    <property type="component" value="Unassembled WGS sequence"/>
</dbReference>
<dbReference type="EMBL" id="BQXS01009771">
    <property type="protein sequence ID" value="GKT31894.1"/>
    <property type="molecule type" value="Genomic_DNA"/>
</dbReference>
<accession>A0ABQ5KHA5</accession>